<dbReference type="PROSITE" id="PS50005">
    <property type="entry name" value="TPR"/>
    <property type="match status" value="1"/>
</dbReference>
<dbReference type="SMART" id="SM00028">
    <property type="entry name" value="TPR"/>
    <property type="match status" value="6"/>
</dbReference>
<organism evidence="6">
    <name type="scientific">Strombidium rassoulzadegani</name>
    <dbReference type="NCBI Taxonomy" id="1082188"/>
    <lineage>
        <taxon>Eukaryota</taxon>
        <taxon>Sar</taxon>
        <taxon>Alveolata</taxon>
        <taxon>Ciliophora</taxon>
        <taxon>Intramacronucleata</taxon>
        <taxon>Spirotrichea</taxon>
        <taxon>Oligotrichia</taxon>
        <taxon>Strombidiidae</taxon>
        <taxon>Strombidium</taxon>
    </lineage>
</organism>
<dbReference type="InterPro" id="IPR040364">
    <property type="entry name" value="TTC21A/TTC21B"/>
</dbReference>
<gene>
    <name evidence="6" type="ORF">SRAS04492_LOCUS3813</name>
</gene>
<dbReference type="Pfam" id="PF25063">
    <property type="entry name" value="ARM_TT21_C"/>
    <property type="match status" value="1"/>
</dbReference>
<sequence>MCKEMQSDRHDDERNKAAEILFKLGQYYEERDGNLNEAISCFNDTLQRNNEHKEAMVAIARVHQNLGNNEQCSLFCKKVLKLDSKNEEATYMQANLMLMKEESEGAIQTYIKLLEAEPDNFKILANLIELLRRAGRVDEAQKYLDNAETKTQRSKMAGLAYCKGIFLRFNSDPQKALRELNFSRFDNFYGESAIQNMIDIYLNPANEMIFSSILETDYATTQENIQAAKELVEELKVRGVDTSIIECQILIATKQKANLEQAQKLLKNILSKNEKYVPGQVQMGLCNFILKKSVDARNHLKVVVKMDYQLQYAEQFEQAWLLMGDYYISVNKYDLAEAELKKCLKYNKSNIKAEELMGLIKEKEKAYVDAADHYAKAWKMSNKKNGGVGFRLGFNYLKANRLVDAIDVGKDILKVYPSFPKVQSDIIDKARTQIRC</sequence>
<dbReference type="GO" id="GO:0035721">
    <property type="term" value="P:intraciliary retrograde transport"/>
    <property type="evidence" value="ECO:0007669"/>
    <property type="project" value="TreeGrafter"/>
</dbReference>
<dbReference type="GO" id="GO:0005929">
    <property type="term" value="C:cilium"/>
    <property type="evidence" value="ECO:0007669"/>
    <property type="project" value="GOC"/>
</dbReference>
<dbReference type="GO" id="GO:0030991">
    <property type="term" value="C:intraciliary transport particle A"/>
    <property type="evidence" value="ECO:0007669"/>
    <property type="project" value="TreeGrafter"/>
</dbReference>
<dbReference type="EMBL" id="HBIA01007345">
    <property type="protein sequence ID" value="CAE0232015.1"/>
    <property type="molecule type" value="Transcribed_RNA"/>
</dbReference>
<dbReference type="PANTHER" id="PTHR14699">
    <property type="entry name" value="STI2 PROTEIN-RELATED"/>
    <property type="match status" value="1"/>
</dbReference>
<keyword evidence="3" id="KW-0175">Coiled coil</keyword>
<keyword evidence="2" id="KW-0802">TPR repeat</keyword>
<dbReference type="AlphaFoldDB" id="A0A7S3CM09"/>
<dbReference type="InterPro" id="IPR019734">
    <property type="entry name" value="TPR_rpt"/>
</dbReference>
<feature type="coiled-coil region" evidence="3">
    <location>
        <begin position="218"/>
        <end position="272"/>
    </location>
</feature>
<dbReference type="InterPro" id="IPR056834">
    <property type="entry name" value="ARM_TT21_C"/>
</dbReference>
<evidence type="ECO:0000256" key="1">
    <source>
        <dbReference type="ARBA" id="ARBA00010935"/>
    </source>
</evidence>
<comment type="similarity">
    <text evidence="1">Belongs to the TTC21 family.</text>
</comment>
<reference evidence="6" key="1">
    <citation type="submission" date="2021-01" db="EMBL/GenBank/DDBJ databases">
        <authorList>
            <person name="Corre E."/>
            <person name="Pelletier E."/>
            <person name="Niang G."/>
            <person name="Scheremetjew M."/>
            <person name="Finn R."/>
            <person name="Kale V."/>
            <person name="Holt S."/>
            <person name="Cochrane G."/>
            <person name="Meng A."/>
            <person name="Brown T."/>
            <person name="Cohen L."/>
        </authorList>
    </citation>
    <scope>NUCLEOTIDE SEQUENCE</scope>
    <source>
        <strain evidence="6">Ras09</strain>
    </source>
</reference>
<evidence type="ECO:0000259" key="4">
    <source>
        <dbReference type="Pfam" id="PF25063"/>
    </source>
</evidence>
<feature type="domain" description="Tetratricopeptide repeat protein 21A/21B C-terminal ARM" evidence="4">
    <location>
        <begin position="228"/>
        <end position="431"/>
    </location>
</feature>
<evidence type="ECO:0000256" key="2">
    <source>
        <dbReference type="PROSITE-ProRule" id="PRU00339"/>
    </source>
</evidence>
<dbReference type="Pfam" id="PF25064">
    <property type="entry name" value="ARM_TT21_5th"/>
    <property type="match status" value="1"/>
</dbReference>
<dbReference type="InterPro" id="IPR011990">
    <property type="entry name" value="TPR-like_helical_dom_sf"/>
</dbReference>
<accession>A0A7S3CM09</accession>
<evidence type="ECO:0000256" key="3">
    <source>
        <dbReference type="SAM" id="Coils"/>
    </source>
</evidence>
<dbReference type="GO" id="GO:0061512">
    <property type="term" value="P:protein localization to cilium"/>
    <property type="evidence" value="ECO:0007669"/>
    <property type="project" value="TreeGrafter"/>
</dbReference>
<dbReference type="SUPFAM" id="SSF48452">
    <property type="entry name" value="TPR-like"/>
    <property type="match status" value="2"/>
</dbReference>
<proteinExistence type="inferred from homology"/>
<feature type="domain" description="Tetratricopeptide repeat protein 21A/21B fifth ARM repeats" evidence="5">
    <location>
        <begin position="87"/>
        <end position="202"/>
    </location>
</feature>
<evidence type="ECO:0000259" key="5">
    <source>
        <dbReference type="Pfam" id="PF25064"/>
    </source>
</evidence>
<protein>
    <recommendedName>
        <fullName evidence="7">Tetratricopeptide repeat protein</fullName>
    </recommendedName>
</protein>
<dbReference type="Gene3D" id="1.25.40.10">
    <property type="entry name" value="Tetratricopeptide repeat domain"/>
    <property type="match status" value="2"/>
</dbReference>
<evidence type="ECO:0000313" key="6">
    <source>
        <dbReference type="EMBL" id="CAE0232015.1"/>
    </source>
</evidence>
<name>A0A7S3CM09_9SPIT</name>
<dbReference type="PANTHER" id="PTHR14699:SF0">
    <property type="entry name" value="TETRATRICOPEPTIDE REPEAT PROTEIN 21 HOMOLOG"/>
    <property type="match status" value="1"/>
</dbReference>
<feature type="repeat" description="TPR" evidence="2">
    <location>
        <begin position="317"/>
        <end position="350"/>
    </location>
</feature>
<dbReference type="Pfam" id="PF13181">
    <property type="entry name" value="TPR_8"/>
    <property type="match status" value="1"/>
</dbReference>
<dbReference type="InterPro" id="IPR056835">
    <property type="entry name" value="ARM_TT21_5th"/>
</dbReference>
<evidence type="ECO:0008006" key="7">
    <source>
        <dbReference type="Google" id="ProtNLM"/>
    </source>
</evidence>